<feature type="region of interest" description="Disordered" evidence="1">
    <location>
        <begin position="82"/>
        <end position="116"/>
    </location>
</feature>
<feature type="compositionally biased region" description="Polar residues" evidence="1">
    <location>
        <begin position="105"/>
        <end position="116"/>
    </location>
</feature>
<reference evidence="2" key="2">
    <citation type="submission" date="2014-03" db="EMBL/GenBank/DDBJ databases">
        <authorList>
            <person name="Genoscope - CEA"/>
        </authorList>
    </citation>
    <scope>NUCLEOTIDE SEQUENCE</scope>
</reference>
<dbReference type="Proteomes" id="UP000193380">
    <property type="component" value="Unassembled WGS sequence"/>
</dbReference>
<accession>A0A060YYF0</accession>
<feature type="region of interest" description="Disordered" evidence="1">
    <location>
        <begin position="1"/>
        <end position="65"/>
    </location>
</feature>
<evidence type="ECO:0000313" key="2">
    <source>
        <dbReference type="EMBL" id="CDQ94070.1"/>
    </source>
</evidence>
<sequence>MQPSPSPSSSSHPPSPHPPPHPPQSQRQALESKGTSPAKRGHSAKRGTGIERSQSSTWESGEESRNKLVKAASTSKLLAKVVKNADKHKDPVISQAKMSTREKNSQAGKLTTESES</sequence>
<dbReference type="STRING" id="8022.A0A060YYF0"/>
<dbReference type="PaxDb" id="8022-A0A060YYF0"/>
<protein>
    <submittedName>
        <fullName evidence="2">Uncharacterized protein</fullName>
    </submittedName>
</protein>
<name>A0A060YYF0_ONCMY</name>
<gene>
    <name evidence="2" type="ORF">GSONMT00040891001</name>
</gene>
<evidence type="ECO:0000313" key="3">
    <source>
        <dbReference type="Proteomes" id="UP000193380"/>
    </source>
</evidence>
<proteinExistence type="predicted"/>
<feature type="compositionally biased region" description="Pro residues" evidence="1">
    <location>
        <begin position="13"/>
        <end position="23"/>
    </location>
</feature>
<evidence type="ECO:0000256" key="1">
    <source>
        <dbReference type="SAM" id="MobiDB-lite"/>
    </source>
</evidence>
<reference evidence="2" key="1">
    <citation type="journal article" date="2014" name="Nat. Commun.">
        <title>The rainbow trout genome provides novel insights into evolution after whole-genome duplication in vertebrates.</title>
        <authorList>
            <person name="Berthelot C."/>
            <person name="Brunet F."/>
            <person name="Chalopin D."/>
            <person name="Juanchich A."/>
            <person name="Bernard M."/>
            <person name="Noel B."/>
            <person name="Bento P."/>
            <person name="Da Silva C."/>
            <person name="Labadie K."/>
            <person name="Alberti A."/>
            <person name="Aury J.M."/>
            <person name="Louis A."/>
            <person name="Dehais P."/>
            <person name="Bardou P."/>
            <person name="Montfort J."/>
            <person name="Klopp C."/>
            <person name="Cabau C."/>
            <person name="Gaspin C."/>
            <person name="Thorgaard G.H."/>
            <person name="Boussaha M."/>
            <person name="Quillet E."/>
            <person name="Guyomard R."/>
            <person name="Galiana D."/>
            <person name="Bobe J."/>
            <person name="Volff J.N."/>
            <person name="Genet C."/>
            <person name="Wincker P."/>
            <person name="Jaillon O."/>
            <person name="Roest Crollius H."/>
            <person name="Guiguen Y."/>
        </authorList>
    </citation>
    <scope>NUCLEOTIDE SEQUENCE [LARGE SCALE GENOMIC DNA]</scope>
</reference>
<dbReference type="EMBL" id="FR916749">
    <property type="protein sequence ID" value="CDQ94070.1"/>
    <property type="molecule type" value="Genomic_DNA"/>
</dbReference>
<organism evidence="2 3">
    <name type="scientific">Oncorhynchus mykiss</name>
    <name type="common">Rainbow trout</name>
    <name type="synonym">Salmo gairdneri</name>
    <dbReference type="NCBI Taxonomy" id="8022"/>
    <lineage>
        <taxon>Eukaryota</taxon>
        <taxon>Metazoa</taxon>
        <taxon>Chordata</taxon>
        <taxon>Craniata</taxon>
        <taxon>Vertebrata</taxon>
        <taxon>Euteleostomi</taxon>
        <taxon>Actinopterygii</taxon>
        <taxon>Neopterygii</taxon>
        <taxon>Teleostei</taxon>
        <taxon>Protacanthopterygii</taxon>
        <taxon>Salmoniformes</taxon>
        <taxon>Salmonidae</taxon>
        <taxon>Salmoninae</taxon>
        <taxon>Oncorhynchus</taxon>
    </lineage>
</organism>
<dbReference type="AlphaFoldDB" id="A0A060YYF0"/>